<evidence type="ECO:0000256" key="1">
    <source>
        <dbReference type="ARBA" id="ARBA00004141"/>
    </source>
</evidence>
<dbReference type="PROSITE" id="PS50885">
    <property type="entry name" value="HAMP"/>
    <property type="match status" value="1"/>
</dbReference>
<dbReference type="InterPro" id="IPR025991">
    <property type="entry name" value="Chemoreceptor_zinc-bind_dom"/>
</dbReference>
<accession>A0ABW8PT32</accession>
<dbReference type="SUPFAM" id="SSF58104">
    <property type="entry name" value="Methyl-accepting chemotaxis protein (MCP) signaling domain"/>
    <property type="match status" value="1"/>
</dbReference>
<proteinExistence type="inferred from homology"/>
<dbReference type="SMART" id="SM00283">
    <property type="entry name" value="MA"/>
    <property type="match status" value="1"/>
</dbReference>
<feature type="region of interest" description="Disordered" evidence="9">
    <location>
        <begin position="412"/>
        <end position="436"/>
    </location>
</feature>
<dbReference type="Gene3D" id="6.10.340.10">
    <property type="match status" value="1"/>
</dbReference>
<evidence type="ECO:0000256" key="6">
    <source>
        <dbReference type="ARBA" id="ARBA00029447"/>
    </source>
</evidence>
<reference evidence="13 14" key="1">
    <citation type="submission" date="2024-02" db="EMBL/GenBank/DDBJ databases">
        <title>Marinospirillum sp. MEB 164 isolated from Lonar lake sediment.</title>
        <authorList>
            <person name="Joshi A."/>
            <person name="Thite S."/>
        </authorList>
    </citation>
    <scope>NUCLEOTIDE SEQUENCE [LARGE SCALE GENOMIC DNA]</scope>
    <source>
        <strain evidence="13 14">MEB164</strain>
    </source>
</reference>
<dbReference type="Proteomes" id="UP001621714">
    <property type="component" value="Unassembled WGS sequence"/>
</dbReference>
<dbReference type="Pfam" id="PF00015">
    <property type="entry name" value="MCPsignal"/>
    <property type="match status" value="1"/>
</dbReference>
<feature type="coiled-coil region" evidence="8">
    <location>
        <begin position="544"/>
        <end position="584"/>
    </location>
</feature>
<evidence type="ECO:0000256" key="9">
    <source>
        <dbReference type="SAM" id="MobiDB-lite"/>
    </source>
</evidence>
<dbReference type="CDD" id="cd06225">
    <property type="entry name" value="HAMP"/>
    <property type="match status" value="1"/>
</dbReference>
<dbReference type="InterPro" id="IPR004089">
    <property type="entry name" value="MCPsignal_dom"/>
</dbReference>
<dbReference type="PROSITE" id="PS50111">
    <property type="entry name" value="CHEMOTAXIS_TRANSDUC_2"/>
    <property type="match status" value="1"/>
</dbReference>
<evidence type="ECO:0000256" key="4">
    <source>
        <dbReference type="ARBA" id="ARBA00023136"/>
    </source>
</evidence>
<comment type="subcellular location">
    <subcellularLocation>
        <location evidence="1">Membrane</location>
        <topology evidence="1">Multi-pass membrane protein</topology>
    </subcellularLocation>
</comment>
<dbReference type="InterPro" id="IPR003660">
    <property type="entry name" value="HAMP_dom"/>
</dbReference>
<dbReference type="Gene3D" id="1.20.120.30">
    <property type="entry name" value="Aspartate receptor, ligand-binding domain"/>
    <property type="match status" value="1"/>
</dbReference>
<evidence type="ECO:0000259" key="12">
    <source>
        <dbReference type="PROSITE" id="PS50885"/>
    </source>
</evidence>
<evidence type="ECO:0000256" key="5">
    <source>
        <dbReference type="ARBA" id="ARBA00023224"/>
    </source>
</evidence>
<dbReference type="InterPro" id="IPR029150">
    <property type="entry name" value="dCache_3"/>
</dbReference>
<keyword evidence="14" id="KW-1185">Reference proteome</keyword>
<keyword evidence="2 10" id="KW-0812">Transmembrane</keyword>
<evidence type="ECO:0000256" key="10">
    <source>
        <dbReference type="SAM" id="Phobius"/>
    </source>
</evidence>
<dbReference type="Pfam" id="PF00672">
    <property type="entry name" value="HAMP"/>
    <property type="match status" value="1"/>
</dbReference>
<comment type="caution">
    <text evidence="13">The sequence shown here is derived from an EMBL/GenBank/DDBJ whole genome shotgun (WGS) entry which is preliminary data.</text>
</comment>
<protein>
    <submittedName>
        <fullName evidence="13">Methyl-accepting chemotaxis protein</fullName>
    </submittedName>
</protein>
<comment type="similarity">
    <text evidence="6">Belongs to the methyl-accepting chemotaxis (MCP) protein family.</text>
</comment>
<dbReference type="PANTHER" id="PTHR32089:SF119">
    <property type="entry name" value="METHYL-ACCEPTING CHEMOTAXIS PROTEIN CTPL"/>
    <property type="match status" value="1"/>
</dbReference>
<dbReference type="SMART" id="SM00304">
    <property type="entry name" value="HAMP"/>
    <property type="match status" value="1"/>
</dbReference>
<dbReference type="SUPFAM" id="SSF103190">
    <property type="entry name" value="Sensory domain-like"/>
    <property type="match status" value="1"/>
</dbReference>
<feature type="domain" description="HAMP" evidence="12">
    <location>
        <begin position="305"/>
        <end position="359"/>
    </location>
</feature>
<evidence type="ECO:0000256" key="2">
    <source>
        <dbReference type="ARBA" id="ARBA00022692"/>
    </source>
</evidence>
<dbReference type="Pfam" id="PF13682">
    <property type="entry name" value="CZB"/>
    <property type="match status" value="1"/>
</dbReference>
<dbReference type="InterPro" id="IPR029151">
    <property type="entry name" value="Sensor-like_sf"/>
</dbReference>
<dbReference type="RefSeq" id="WP_405335759.1">
    <property type="nucleotide sequence ID" value="NZ_JBANFI010000001.1"/>
</dbReference>
<organism evidence="13 14">
    <name type="scientific">Marinospirillum alkalitolerans</name>
    <dbReference type="NCBI Taxonomy" id="3123374"/>
    <lineage>
        <taxon>Bacteria</taxon>
        <taxon>Pseudomonadati</taxon>
        <taxon>Pseudomonadota</taxon>
        <taxon>Gammaproteobacteria</taxon>
        <taxon>Oceanospirillales</taxon>
        <taxon>Oceanospirillaceae</taxon>
        <taxon>Marinospirillum</taxon>
    </lineage>
</organism>
<feature type="compositionally biased region" description="Low complexity" evidence="9">
    <location>
        <begin position="412"/>
        <end position="422"/>
    </location>
</feature>
<evidence type="ECO:0000259" key="11">
    <source>
        <dbReference type="PROSITE" id="PS50111"/>
    </source>
</evidence>
<dbReference type="Gene3D" id="1.10.287.950">
    <property type="entry name" value="Methyl-accepting chemotaxis protein"/>
    <property type="match status" value="1"/>
</dbReference>
<dbReference type="PANTHER" id="PTHR32089">
    <property type="entry name" value="METHYL-ACCEPTING CHEMOTAXIS PROTEIN MCPB"/>
    <property type="match status" value="1"/>
</dbReference>
<keyword evidence="4 10" id="KW-0472">Membrane</keyword>
<keyword evidence="3 10" id="KW-1133">Transmembrane helix</keyword>
<keyword evidence="8" id="KW-0175">Coiled coil</keyword>
<evidence type="ECO:0000313" key="14">
    <source>
        <dbReference type="Proteomes" id="UP001621714"/>
    </source>
</evidence>
<feature type="transmembrane region" description="Helical" evidence="10">
    <location>
        <begin position="286"/>
        <end position="304"/>
    </location>
</feature>
<dbReference type="EMBL" id="JBANFI010000001">
    <property type="protein sequence ID" value="MFK7159442.1"/>
    <property type="molecule type" value="Genomic_DNA"/>
</dbReference>
<evidence type="ECO:0000256" key="7">
    <source>
        <dbReference type="PROSITE-ProRule" id="PRU00284"/>
    </source>
</evidence>
<evidence type="ECO:0000256" key="8">
    <source>
        <dbReference type="SAM" id="Coils"/>
    </source>
</evidence>
<sequence>MLSRLTIRLRIQLGFALVLLLGVGLLLPLFLYQLDGLLRQTEQEQLLSVQRAALNEIQTQQNQAVHLAQAIATQPSVQRAFAARDRQQLRQELHPVFEQLRETTGIEQMQFHLPPATSFLRLHMLDRYDDDLSSFRHTVVEANRQQRAIAGIEVGRAGIGIRGVVPVVDQGQHQGSFEFGLSLRQSFADLFKANHDADLAIYLPEGQGFQTLVTTRAGQDFLTPAHLQQVMQGEVWIERVSQQGEHWALLAAPLTDFSGRTIGVLLVAVDRAESVAAYQQAMRNSLVLGLVILLVGLGVSWLLAQSIAAPIKRLNQALYNIAAGDQDLRRRLPVEGQNELADVAQSFNLFVEKVEQTVLNVLQLIGQLGSKAEYTFRVTGEAASIIRRQQQSTEEVSTAMNEMSATAAEIASHAAETATATEQADHSSEQGSEIVHTSSAGITRLAEEVDQAAQTIRQLSEYSETIGGILDVISGISEQTNLLALNAAIEAARAGEHGRGFAVVADEVRQLAQRSQASTTEIQRMIEQLQQGVEQAVRVIQQSHQQAEETVELTEQASRALEEITQAMDRISQMSAQIASAAEEQTAVSEEINRHVVAISDGAVETVEHTAQIVAATSDMGAEISALMGEMRTFKVNIDPKIELAMAKSAHRAWKVRLRSFLDGRAALALSQAVDHHQCDLGKWYDSDGLQHYGDYQEMRDLKAPHQRMHQLIKEIIQAKNAGQLDQAEALYEEVEHYSEQIVTLINQLIARLDR</sequence>
<feature type="transmembrane region" description="Helical" evidence="10">
    <location>
        <begin position="12"/>
        <end position="32"/>
    </location>
</feature>
<name>A0ABW8PT32_9GAMM</name>
<evidence type="ECO:0000313" key="13">
    <source>
        <dbReference type="EMBL" id="MFK7159442.1"/>
    </source>
</evidence>
<evidence type="ECO:0000256" key="3">
    <source>
        <dbReference type="ARBA" id="ARBA00022989"/>
    </source>
</evidence>
<gene>
    <name evidence="13" type="ORF">V6U78_00135</name>
</gene>
<dbReference type="Gene3D" id="3.30.450.20">
    <property type="entry name" value="PAS domain"/>
    <property type="match status" value="1"/>
</dbReference>
<dbReference type="CDD" id="cd11386">
    <property type="entry name" value="MCP_signal"/>
    <property type="match status" value="1"/>
</dbReference>
<dbReference type="Pfam" id="PF14827">
    <property type="entry name" value="dCache_3"/>
    <property type="match status" value="1"/>
</dbReference>
<feature type="domain" description="Methyl-accepting transducer" evidence="11">
    <location>
        <begin position="364"/>
        <end position="600"/>
    </location>
</feature>
<keyword evidence="5 7" id="KW-0807">Transducer</keyword>